<proteinExistence type="predicted"/>
<name>A0AAV3QGK5_LITER</name>
<protein>
    <recommendedName>
        <fullName evidence="3">Copia protein</fullName>
    </recommendedName>
</protein>
<organism evidence="1 2">
    <name type="scientific">Lithospermum erythrorhizon</name>
    <name type="common">Purple gromwell</name>
    <name type="synonym">Lithospermum officinale var. erythrorhizon</name>
    <dbReference type="NCBI Taxonomy" id="34254"/>
    <lineage>
        <taxon>Eukaryota</taxon>
        <taxon>Viridiplantae</taxon>
        <taxon>Streptophyta</taxon>
        <taxon>Embryophyta</taxon>
        <taxon>Tracheophyta</taxon>
        <taxon>Spermatophyta</taxon>
        <taxon>Magnoliopsida</taxon>
        <taxon>eudicotyledons</taxon>
        <taxon>Gunneridae</taxon>
        <taxon>Pentapetalae</taxon>
        <taxon>asterids</taxon>
        <taxon>lamiids</taxon>
        <taxon>Boraginales</taxon>
        <taxon>Boraginaceae</taxon>
        <taxon>Boraginoideae</taxon>
        <taxon>Lithospermeae</taxon>
        <taxon>Lithospermum</taxon>
    </lineage>
</organism>
<keyword evidence="2" id="KW-1185">Reference proteome</keyword>
<dbReference type="AlphaFoldDB" id="A0AAV3QGK5"/>
<dbReference type="PANTHER" id="PTHR11439">
    <property type="entry name" value="GAG-POL-RELATED RETROTRANSPOSON"/>
    <property type="match status" value="1"/>
</dbReference>
<gene>
    <name evidence="1" type="ORF">LIER_18854</name>
</gene>
<dbReference type="Proteomes" id="UP001454036">
    <property type="component" value="Unassembled WGS sequence"/>
</dbReference>
<comment type="caution">
    <text evidence="1">The sequence shown here is derived from an EMBL/GenBank/DDBJ whole genome shotgun (WGS) entry which is preliminary data.</text>
</comment>
<evidence type="ECO:0000313" key="1">
    <source>
        <dbReference type="EMBL" id="GAA0162849.1"/>
    </source>
</evidence>
<dbReference type="PANTHER" id="PTHR11439:SF440">
    <property type="entry name" value="INTEGRASE CATALYTIC DOMAIN-CONTAINING PROTEIN"/>
    <property type="match status" value="1"/>
</dbReference>
<sequence>MVISRSPFPSTEEAFADIRREESRRRVMLQKGDFQQSEKSALLIKTEIAENSLTALMVNRTKVNRTKFNNDSKGVRRSERPWCDHCQKPGHTKAGYWEIHGKPANWALKKQGDRRNFHGDHWGNSRGGFQNLRGNRGYTANSKVFEANTRKRIFFQKIRRQNNQSVHRCRLGRSVDDMRSTSGYCTLVWGNLVTWRSKKQNVVARSSVETEYRAMAHGICEVIWVKRLYEELDMKFEGPIQLYCDNQSAMSITHNPVQHDRTRHVEVDRHFINEKLEDKIIRIVHVPTGQQLTDILTKGLSEKQYNRLLSKLGLINIYRPA</sequence>
<evidence type="ECO:0000313" key="2">
    <source>
        <dbReference type="Proteomes" id="UP001454036"/>
    </source>
</evidence>
<accession>A0AAV3QGK5</accession>
<dbReference type="CDD" id="cd09272">
    <property type="entry name" value="RNase_HI_RT_Ty1"/>
    <property type="match status" value="1"/>
</dbReference>
<reference evidence="1 2" key="1">
    <citation type="submission" date="2024-01" db="EMBL/GenBank/DDBJ databases">
        <title>The complete chloroplast genome sequence of Lithospermum erythrorhizon: insights into the phylogenetic relationship among Boraginaceae species and the maternal lineages of purple gromwells.</title>
        <authorList>
            <person name="Okada T."/>
            <person name="Watanabe K."/>
        </authorList>
    </citation>
    <scope>NUCLEOTIDE SEQUENCE [LARGE SCALE GENOMIC DNA]</scope>
</reference>
<evidence type="ECO:0008006" key="3">
    <source>
        <dbReference type="Google" id="ProtNLM"/>
    </source>
</evidence>
<dbReference type="EMBL" id="BAABME010004571">
    <property type="protein sequence ID" value="GAA0162849.1"/>
    <property type="molecule type" value="Genomic_DNA"/>
</dbReference>